<dbReference type="SUPFAM" id="SSF53756">
    <property type="entry name" value="UDP-Glycosyltransferase/glycogen phosphorylase"/>
    <property type="match status" value="1"/>
</dbReference>
<name>A0ABC8Y0V9_9POAL</name>
<keyword evidence="1" id="KW-0808">Transferase</keyword>
<dbReference type="CDD" id="cd03784">
    <property type="entry name" value="GT1_Gtf-like"/>
    <property type="match status" value="1"/>
</dbReference>
<evidence type="ECO:0000313" key="3">
    <source>
        <dbReference type="EMBL" id="CAL4934819.1"/>
    </source>
</evidence>
<dbReference type="EMBL" id="OZ075125">
    <property type="protein sequence ID" value="CAL4934819.1"/>
    <property type="molecule type" value="Genomic_DNA"/>
</dbReference>
<evidence type="ECO:0000256" key="2">
    <source>
        <dbReference type="SAM" id="MobiDB-lite"/>
    </source>
</evidence>
<dbReference type="InterPro" id="IPR050481">
    <property type="entry name" value="UDP-glycosyltransf_plant"/>
</dbReference>
<protein>
    <submittedName>
        <fullName evidence="3">Uncharacterized protein</fullName>
    </submittedName>
</protein>
<dbReference type="AlphaFoldDB" id="A0ABC8Y0V9"/>
<dbReference type="Gene3D" id="3.40.50.2000">
    <property type="entry name" value="Glycogen Phosphorylase B"/>
    <property type="match status" value="2"/>
</dbReference>
<dbReference type="PANTHER" id="PTHR48049:SF180">
    <property type="entry name" value="GLYCOSYLTRANSFERASE"/>
    <property type="match status" value="1"/>
</dbReference>
<dbReference type="PANTHER" id="PTHR48049">
    <property type="entry name" value="GLYCOSYLTRANSFERASE"/>
    <property type="match status" value="1"/>
</dbReference>
<organism evidence="3 4">
    <name type="scientific">Urochloa decumbens</name>
    <dbReference type="NCBI Taxonomy" id="240449"/>
    <lineage>
        <taxon>Eukaryota</taxon>
        <taxon>Viridiplantae</taxon>
        <taxon>Streptophyta</taxon>
        <taxon>Embryophyta</taxon>
        <taxon>Tracheophyta</taxon>
        <taxon>Spermatophyta</taxon>
        <taxon>Magnoliopsida</taxon>
        <taxon>Liliopsida</taxon>
        <taxon>Poales</taxon>
        <taxon>Poaceae</taxon>
        <taxon>PACMAD clade</taxon>
        <taxon>Panicoideae</taxon>
        <taxon>Panicodae</taxon>
        <taxon>Paniceae</taxon>
        <taxon>Melinidinae</taxon>
        <taxon>Urochloa</taxon>
    </lineage>
</organism>
<keyword evidence="4" id="KW-1185">Reference proteome</keyword>
<evidence type="ECO:0000313" key="4">
    <source>
        <dbReference type="Proteomes" id="UP001497457"/>
    </source>
</evidence>
<evidence type="ECO:0000256" key="1">
    <source>
        <dbReference type="ARBA" id="ARBA00022679"/>
    </source>
</evidence>
<dbReference type="GO" id="GO:0016740">
    <property type="term" value="F:transferase activity"/>
    <property type="evidence" value="ECO:0007669"/>
    <property type="project" value="UniProtKB-KW"/>
</dbReference>
<dbReference type="Proteomes" id="UP001497457">
    <property type="component" value="Chromosome 15b"/>
</dbReference>
<feature type="compositionally biased region" description="Polar residues" evidence="2">
    <location>
        <begin position="38"/>
        <end position="52"/>
    </location>
</feature>
<accession>A0ABC8Y0V9</accession>
<reference evidence="3" key="1">
    <citation type="submission" date="2024-10" db="EMBL/GenBank/DDBJ databases">
        <authorList>
            <person name="Ryan C."/>
        </authorList>
    </citation>
    <scope>NUCLEOTIDE SEQUENCE [LARGE SCALE GENOMIC DNA]</scope>
</reference>
<dbReference type="InterPro" id="IPR002213">
    <property type="entry name" value="UDP_glucos_trans"/>
</dbReference>
<sequence length="501" mass="53450">MHVADGPTNIKHGHVKLRAVRSPINSHSSPSGVEPLTHTGSVGPTASSSSLAGTHAPRHGCRLLIIPAATAAHRDLPVAGVRPPAPVPRARRAAGVAWPPRVLRLHARQRRPPPLPRPAARVDLVSLPLPRVEGLPDGAESTNTVPHDKFHLLFQAFDGLAAPFADFLAGGCADERRRPDWVIVDCLHHWAAAAAVEHKVPSAMLLPSAAYLATSEMLHDESKRRPPHTNHGAGGMSIAQRFFSTLDRCALAVIRSCVEWEPEFLPQVPPLLRKPVVPLGLLPPSPDAGGEDDGAAAVRWLDAQPPSSLVYVAMGSEVPLRVEQVHELALGLELAGTRFLWALRKPASGGGVSDDGDAGILPPGFQERTQGQGLVTMGWVPQVRLLAHGAVGGFSSCCRSEGIRARTRLMEGKKVGLQVARDEKDGSFDRHGVASAVRAVMVEEETRRVFVANARKAQEIVADEELQDSYMDQFVQKLRSYTADDGGSATTSVAPPSAAGI</sequence>
<gene>
    <name evidence="3" type="ORF">URODEC1_LOCUS28915</name>
</gene>
<proteinExistence type="predicted"/>
<feature type="region of interest" description="Disordered" evidence="2">
    <location>
        <begin position="23"/>
        <end position="54"/>
    </location>
</feature>